<gene>
    <name evidence="1" type="ORF">CMV30_10390</name>
</gene>
<keyword evidence="2" id="KW-1185">Reference proteome</keyword>
<name>A0A290Q6Q5_9BACT</name>
<dbReference type="AlphaFoldDB" id="A0A290Q6Q5"/>
<evidence type="ECO:0000313" key="1">
    <source>
        <dbReference type="EMBL" id="ATC64329.1"/>
    </source>
</evidence>
<proteinExistence type="predicted"/>
<dbReference type="KEGG" id="vbh:CMV30_10390"/>
<accession>A0A290Q6Q5</accession>
<sequence>MFTDSPLAQTFRRLLAAGAVALVLTLTILAASPEAHEHVHHDCHHDEEHTCAVVLFAHGIWTTFDVLTAPAPASAWAQFLPLSHPELRLTAPPHRLPPQCGPPAC</sequence>
<dbReference type="RefSeq" id="WP_096055961.1">
    <property type="nucleotide sequence ID" value="NZ_CP023344.1"/>
</dbReference>
<dbReference type="EMBL" id="CP023344">
    <property type="protein sequence ID" value="ATC64329.1"/>
    <property type="molecule type" value="Genomic_DNA"/>
</dbReference>
<protein>
    <submittedName>
        <fullName evidence="1">Uncharacterized protein</fullName>
    </submittedName>
</protein>
<reference evidence="1 2" key="1">
    <citation type="submission" date="2017-09" db="EMBL/GenBank/DDBJ databases">
        <title>Complete genome sequence of Verrucomicrobial strain HZ-65, isolated from freshwater.</title>
        <authorList>
            <person name="Choi A."/>
        </authorList>
    </citation>
    <scope>NUCLEOTIDE SEQUENCE [LARGE SCALE GENOMIC DNA]</scope>
    <source>
        <strain evidence="1 2">HZ-65</strain>
    </source>
</reference>
<evidence type="ECO:0000313" key="2">
    <source>
        <dbReference type="Proteomes" id="UP000217265"/>
    </source>
</evidence>
<organism evidence="1 2">
    <name type="scientific">Nibricoccus aquaticus</name>
    <dbReference type="NCBI Taxonomy" id="2576891"/>
    <lineage>
        <taxon>Bacteria</taxon>
        <taxon>Pseudomonadati</taxon>
        <taxon>Verrucomicrobiota</taxon>
        <taxon>Opitutia</taxon>
        <taxon>Opitutales</taxon>
        <taxon>Opitutaceae</taxon>
        <taxon>Nibricoccus</taxon>
    </lineage>
</organism>
<dbReference type="Proteomes" id="UP000217265">
    <property type="component" value="Chromosome"/>
</dbReference>